<gene>
    <name evidence="2" type="ORF">EOD73_10235</name>
</gene>
<sequence length="145" mass="14591">MNKVGGWVGALGLMPLAAHALGGEGLVGGVLFGLGLLLVVVLGGLWGLWGLFWRSKWRWLLGSLGGALAGTVWLSLQICKPGVYGQTCLSVGGSGEGVAGALDLLLVAFVLFLLALALGSRLVLAFIGAGNSGTHGEASDSPTGH</sequence>
<dbReference type="RefSeq" id="WP_127682885.1">
    <property type="nucleotide sequence ID" value="NZ_SACM01000002.1"/>
</dbReference>
<accession>A0A437LLU5</accession>
<dbReference type="Proteomes" id="UP000288587">
    <property type="component" value="Unassembled WGS sequence"/>
</dbReference>
<dbReference type="EMBL" id="SACM01000002">
    <property type="protein sequence ID" value="RVT86390.1"/>
    <property type="molecule type" value="Genomic_DNA"/>
</dbReference>
<keyword evidence="3" id="KW-1185">Reference proteome</keyword>
<feature type="transmembrane region" description="Helical" evidence="1">
    <location>
        <begin position="98"/>
        <end position="118"/>
    </location>
</feature>
<keyword evidence="1" id="KW-0812">Transmembrane</keyword>
<keyword evidence="1" id="KW-1133">Transmembrane helix</keyword>
<reference evidence="2 3" key="1">
    <citation type="submission" date="2019-01" db="EMBL/GenBank/DDBJ databases">
        <authorList>
            <person name="Chen W.-M."/>
        </authorList>
    </citation>
    <scope>NUCLEOTIDE SEQUENCE [LARGE SCALE GENOMIC DNA]</scope>
    <source>
        <strain evidence="2 3">CCP-18</strain>
    </source>
</reference>
<comment type="caution">
    <text evidence="2">The sequence shown here is derived from an EMBL/GenBank/DDBJ whole genome shotgun (WGS) entry which is preliminary data.</text>
</comment>
<organism evidence="2 3">
    <name type="scientific">Inhella crocodyli</name>
    <dbReference type="NCBI Taxonomy" id="2499851"/>
    <lineage>
        <taxon>Bacteria</taxon>
        <taxon>Pseudomonadati</taxon>
        <taxon>Pseudomonadota</taxon>
        <taxon>Betaproteobacteria</taxon>
        <taxon>Burkholderiales</taxon>
        <taxon>Sphaerotilaceae</taxon>
        <taxon>Inhella</taxon>
    </lineage>
</organism>
<dbReference type="AlphaFoldDB" id="A0A437LLU5"/>
<evidence type="ECO:0000313" key="3">
    <source>
        <dbReference type="Proteomes" id="UP000288587"/>
    </source>
</evidence>
<proteinExistence type="predicted"/>
<feature type="transmembrane region" description="Helical" evidence="1">
    <location>
        <begin position="30"/>
        <end position="52"/>
    </location>
</feature>
<name>A0A437LLU5_9BURK</name>
<keyword evidence="1" id="KW-0472">Membrane</keyword>
<feature type="transmembrane region" description="Helical" evidence="1">
    <location>
        <begin position="59"/>
        <end position="78"/>
    </location>
</feature>
<evidence type="ECO:0000313" key="2">
    <source>
        <dbReference type="EMBL" id="RVT86390.1"/>
    </source>
</evidence>
<protein>
    <submittedName>
        <fullName evidence="2">Uncharacterized protein</fullName>
    </submittedName>
</protein>
<evidence type="ECO:0000256" key="1">
    <source>
        <dbReference type="SAM" id="Phobius"/>
    </source>
</evidence>